<name>A0ABV6KTE8_9BACI</name>
<reference evidence="1 2" key="1">
    <citation type="submission" date="2024-09" db="EMBL/GenBank/DDBJ databases">
        <authorList>
            <person name="Sun Q."/>
            <person name="Mori K."/>
        </authorList>
    </citation>
    <scope>NUCLEOTIDE SEQUENCE [LARGE SCALE GENOMIC DNA]</scope>
    <source>
        <strain evidence="1 2">CGMCC 1.9126</strain>
    </source>
</reference>
<evidence type="ECO:0000313" key="2">
    <source>
        <dbReference type="Proteomes" id="UP001589738"/>
    </source>
</evidence>
<sequence length="134" mass="15856">MLNKEIEIQKILRKKFMKGPKLNMAEDSTGINYFSGNNHSAYYELYGSSSIFRLIVVEPSINLFTEYYVGKDHLLFLLMDEEQVKGGFVSLKEDLLIEFKKTFAHLREEQIIELHELWENYAKIHYFQLSPKEI</sequence>
<organism evidence="1 2">
    <name type="scientific">Robertmurraya beringensis</name>
    <dbReference type="NCBI Taxonomy" id="641660"/>
    <lineage>
        <taxon>Bacteria</taxon>
        <taxon>Bacillati</taxon>
        <taxon>Bacillota</taxon>
        <taxon>Bacilli</taxon>
        <taxon>Bacillales</taxon>
        <taxon>Bacillaceae</taxon>
        <taxon>Robertmurraya</taxon>
    </lineage>
</organism>
<gene>
    <name evidence="1" type="ORF">ACFFHF_13020</name>
</gene>
<proteinExistence type="predicted"/>
<evidence type="ECO:0000313" key="1">
    <source>
        <dbReference type="EMBL" id="MFC0476155.1"/>
    </source>
</evidence>
<comment type="caution">
    <text evidence="1">The sequence shown here is derived from an EMBL/GenBank/DDBJ whole genome shotgun (WGS) entry which is preliminary data.</text>
</comment>
<accession>A0ABV6KTE8</accession>
<keyword evidence="2" id="KW-1185">Reference proteome</keyword>
<dbReference type="Proteomes" id="UP001589738">
    <property type="component" value="Unassembled WGS sequence"/>
</dbReference>
<dbReference type="EMBL" id="JBHLUU010000092">
    <property type="protein sequence ID" value="MFC0476155.1"/>
    <property type="molecule type" value="Genomic_DNA"/>
</dbReference>
<protein>
    <submittedName>
        <fullName evidence="1">Uncharacterized protein</fullName>
    </submittedName>
</protein>
<dbReference type="RefSeq" id="WP_377058341.1">
    <property type="nucleotide sequence ID" value="NZ_JBHLUU010000092.1"/>
</dbReference>